<dbReference type="OrthoDB" id="1600564at2759"/>
<dbReference type="InterPro" id="IPR035971">
    <property type="entry name" value="CBD_sf"/>
</dbReference>
<keyword evidence="1 2" id="KW-0732">Signal</keyword>
<feature type="signal peptide" evidence="2">
    <location>
        <begin position="1"/>
        <end position="19"/>
    </location>
</feature>
<evidence type="ECO:0000256" key="1">
    <source>
        <dbReference type="ARBA" id="ARBA00022729"/>
    </source>
</evidence>
<dbReference type="GO" id="GO:0005576">
    <property type="term" value="C:extracellular region"/>
    <property type="evidence" value="ECO:0007669"/>
    <property type="project" value="InterPro"/>
</dbReference>
<sequence>MFKTTSVFALASLASIINAQSSPVSVWAQCGGIGWAGSTTCVSGTTCTFLNACFSQCIPSASITSSASATSSPTPTSSPPVSSAANFWFSFGDSYTQTAFSPSGNPPQIGQPLGNPPYPGGTTTVGPNWIDFYTVMFNNSLILTWNYAYGGATIDASLAPPFTPTVLSLTDQVNEFLSGTATKPVVASWTSENALFSIWIGINDLTWSWWPTGDRLAYNDVLLDADFALVEELSIDSLPHSMQNHTDFVSSPSPGLGLDPSETNETAPILQSVIEDFNTKLAVRASNLSSTLAGVQTFLWDSYAAFNQILDDPSAFGFVNITMFGSAPGLF</sequence>
<dbReference type="SUPFAM" id="SSF57180">
    <property type="entry name" value="Cellulose-binding domain"/>
    <property type="match status" value="1"/>
</dbReference>
<gene>
    <name evidence="4" type="ORF">BDP27DRAFT_1233189</name>
</gene>
<organism evidence="4 5">
    <name type="scientific">Rhodocollybia butyracea</name>
    <dbReference type="NCBI Taxonomy" id="206335"/>
    <lineage>
        <taxon>Eukaryota</taxon>
        <taxon>Fungi</taxon>
        <taxon>Dikarya</taxon>
        <taxon>Basidiomycota</taxon>
        <taxon>Agaricomycotina</taxon>
        <taxon>Agaricomycetes</taxon>
        <taxon>Agaricomycetidae</taxon>
        <taxon>Agaricales</taxon>
        <taxon>Marasmiineae</taxon>
        <taxon>Omphalotaceae</taxon>
        <taxon>Rhodocollybia</taxon>
    </lineage>
</organism>
<dbReference type="SUPFAM" id="SSF52266">
    <property type="entry name" value="SGNH hydrolase"/>
    <property type="match status" value="1"/>
</dbReference>
<evidence type="ECO:0000313" key="5">
    <source>
        <dbReference type="Proteomes" id="UP000772434"/>
    </source>
</evidence>
<dbReference type="Proteomes" id="UP000772434">
    <property type="component" value="Unassembled WGS sequence"/>
</dbReference>
<evidence type="ECO:0000259" key="3">
    <source>
        <dbReference type="PROSITE" id="PS51164"/>
    </source>
</evidence>
<dbReference type="CDD" id="cd01846">
    <property type="entry name" value="fatty_acyltransferase_like"/>
    <property type="match status" value="1"/>
</dbReference>
<dbReference type="GO" id="GO:0005975">
    <property type="term" value="P:carbohydrate metabolic process"/>
    <property type="evidence" value="ECO:0007669"/>
    <property type="project" value="InterPro"/>
</dbReference>
<name>A0A9P5PG06_9AGAR</name>
<dbReference type="PANTHER" id="PTHR45642:SF139">
    <property type="entry name" value="SGNH HYDROLASE-TYPE ESTERASE DOMAIN-CONTAINING PROTEIN"/>
    <property type="match status" value="1"/>
</dbReference>
<keyword evidence="5" id="KW-1185">Reference proteome</keyword>
<dbReference type="Pfam" id="PF00657">
    <property type="entry name" value="Lipase_GDSL"/>
    <property type="match status" value="1"/>
</dbReference>
<feature type="chain" id="PRO_5040426770" description="CBM1 domain-containing protein" evidence="2">
    <location>
        <begin position="20"/>
        <end position="331"/>
    </location>
</feature>
<dbReference type="Gene3D" id="3.40.50.1110">
    <property type="entry name" value="SGNH hydrolase"/>
    <property type="match status" value="1"/>
</dbReference>
<dbReference type="PANTHER" id="PTHR45642">
    <property type="entry name" value="GDSL ESTERASE/LIPASE EXL3"/>
    <property type="match status" value="1"/>
</dbReference>
<proteinExistence type="predicted"/>
<reference evidence="4" key="1">
    <citation type="submission" date="2020-11" db="EMBL/GenBank/DDBJ databases">
        <authorList>
            <consortium name="DOE Joint Genome Institute"/>
            <person name="Ahrendt S."/>
            <person name="Riley R."/>
            <person name="Andreopoulos W."/>
            <person name="Labutti K."/>
            <person name="Pangilinan J."/>
            <person name="Ruiz-Duenas F.J."/>
            <person name="Barrasa J.M."/>
            <person name="Sanchez-Garcia M."/>
            <person name="Camarero S."/>
            <person name="Miyauchi S."/>
            <person name="Serrano A."/>
            <person name="Linde D."/>
            <person name="Babiker R."/>
            <person name="Drula E."/>
            <person name="Ayuso-Fernandez I."/>
            <person name="Pacheco R."/>
            <person name="Padilla G."/>
            <person name="Ferreira P."/>
            <person name="Barriuso J."/>
            <person name="Kellner H."/>
            <person name="Castanera R."/>
            <person name="Alfaro M."/>
            <person name="Ramirez L."/>
            <person name="Pisabarro A.G."/>
            <person name="Kuo A."/>
            <person name="Tritt A."/>
            <person name="Lipzen A."/>
            <person name="He G."/>
            <person name="Yan M."/>
            <person name="Ng V."/>
            <person name="Cullen D."/>
            <person name="Martin F."/>
            <person name="Rosso M.-N."/>
            <person name="Henrissat B."/>
            <person name="Hibbett D."/>
            <person name="Martinez A.T."/>
            <person name="Grigoriev I.V."/>
        </authorList>
    </citation>
    <scope>NUCLEOTIDE SEQUENCE</scope>
    <source>
        <strain evidence="4">AH 40177</strain>
    </source>
</reference>
<protein>
    <recommendedName>
        <fullName evidence="3">CBM1 domain-containing protein</fullName>
    </recommendedName>
</protein>
<dbReference type="SMART" id="SM00236">
    <property type="entry name" value="fCBD"/>
    <property type="match status" value="1"/>
</dbReference>
<dbReference type="GO" id="GO:0030248">
    <property type="term" value="F:cellulose binding"/>
    <property type="evidence" value="ECO:0007669"/>
    <property type="project" value="InterPro"/>
</dbReference>
<dbReference type="InterPro" id="IPR050592">
    <property type="entry name" value="GDSL_lipolytic_enzyme"/>
</dbReference>
<dbReference type="InterPro" id="IPR036514">
    <property type="entry name" value="SGNH_hydro_sf"/>
</dbReference>
<comment type="caution">
    <text evidence="4">The sequence shown here is derived from an EMBL/GenBank/DDBJ whole genome shotgun (WGS) entry which is preliminary data.</text>
</comment>
<dbReference type="Pfam" id="PF00734">
    <property type="entry name" value="CBM_1"/>
    <property type="match status" value="1"/>
</dbReference>
<dbReference type="GO" id="GO:0016788">
    <property type="term" value="F:hydrolase activity, acting on ester bonds"/>
    <property type="evidence" value="ECO:0007669"/>
    <property type="project" value="InterPro"/>
</dbReference>
<evidence type="ECO:0000313" key="4">
    <source>
        <dbReference type="EMBL" id="KAF9062713.1"/>
    </source>
</evidence>
<evidence type="ECO:0000256" key="2">
    <source>
        <dbReference type="SAM" id="SignalP"/>
    </source>
</evidence>
<accession>A0A9P5PG06</accession>
<dbReference type="AlphaFoldDB" id="A0A9P5PG06"/>
<dbReference type="InterPro" id="IPR000254">
    <property type="entry name" value="CBD"/>
</dbReference>
<dbReference type="PROSITE" id="PS51164">
    <property type="entry name" value="CBM1_2"/>
    <property type="match status" value="1"/>
</dbReference>
<dbReference type="EMBL" id="JADNRY010000164">
    <property type="protein sequence ID" value="KAF9062713.1"/>
    <property type="molecule type" value="Genomic_DNA"/>
</dbReference>
<feature type="domain" description="CBM1" evidence="3">
    <location>
        <begin position="22"/>
        <end position="58"/>
    </location>
</feature>
<dbReference type="InterPro" id="IPR001087">
    <property type="entry name" value="GDSL"/>
</dbReference>